<organism evidence="1 2">
    <name type="scientific">Christiangramia sediminis</name>
    <dbReference type="NCBI Taxonomy" id="2881336"/>
    <lineage>
        <taxon>Bacteria</taxon>
        <taxon>Pseudomonadati</taxon>
        <taxon>Bacteroidota</taxon>
        <taxon>Flavobacteriia</taxon>
        <taxon>Flavobacteriales</taxon>
        <taxon>Flavobacteriaceae</taxon>
        <taxon>Christiangramia</taxon>
    </lineage>
</organism>
<dbReference type="InterPro" id="IPR029024">
    <property type="entry name" value="TerB-like"/>
</dbReference>
<dbReference type="EMBL" id="JAJBZG010000001">
    <property type="protein sequence ID" value="MCB7479854.1"/>
    <property type="molecule type" value="Genomic_DNA"/>
</dbReference>
<gene>
    <name evidence="1" type="ORF">LGQ90_01145</name>
</gene>
<dbReference type="CDD" id="cd07177">
    <property type="entry name" value="terB_like"/>
    <property type="match status" value="1"/>
</dbReference>
<protein>
    <recommendedName>
        <fullName evidence="3">Co-chaperone DjlA N-terminal domain-containing protein</fullName>
    </recommendedName>
</protein>
<sequence length="239" mass="27512">MNFNLAEKLAIVKDIDRVILADDKVAKGELVYLGQLMKLLDFDSDFVEEARKFNIQQANGILENMSEAKKHSLTIMLHEMAYADGEMSKEEIKILFSVFENVGIKIEEPGNSLSIFDVSDIYFKSSKNIQYKNKTSKEYKEKIAIKIEPNIQGKKGFTLTTFRLNGFISWWGNKVELAPKHMQVVALNPEKSLLKGYEDISWAGKNHSNYSLSIYHPNNKIEKIILHNHHKKIDVEYLK</sequence>
<keyword evidence="2" id="KW-1185">Reference proteome</keyword>
<dbReference type="Proteomes" id="UP001139414">
    <property type="component" value="Unassembled WGS sequence"/>
</dbReference>
<dbReference type="RefSeq" id="WP_229337281.1">
    <property type="nucleotide sequence ID" value="NZ_JAJBZG010000001.1"/>
</dbReference>
<comment type="caution">
    <text evidence="1">The sequence shown here is derived from an EMBL/GenBank/DDBJ whole genome shotgun (WGS) entry which is preliminary data.</text>
</comment>
<dbReference type="SUPFAM" id="SSF158682">
    <property type="entry name" value="TerB-like"/>
    <property type="match status" value="1"/>
</dbReference>
<reference evidence="1" key="1">
    <citation type="submission" date="2021-10" db="EMBL/GenBank/DDBJ databases">
        <title>Gramella sp. ASW11-100T, isolated from marine sediment.</title>
        <authorList>
            <person name="Xia C."/>
        </authorList>
    </citation>
    <scope>NUCLEOTIDE SEQUENCE</scope>
    <source>
        <strain evidence="1">ASW11-100</strain>
    </source>
</reference>
<evidence type="ECO:0008006" key="3">
    <source>
        <dbReference type="Google" id="ProtNLM"/>
    </source>
</evidence>
<proteinExistence type="predicted"/>
<evidence type="ECO:0000313" key="2">
    <source>
        <dbReference type="Proteomes" id="UP001139414"/>
    </source>
</evidence>
<dbReference type="AlphaFoldDB" id="A0A9X1RV87"/>
<dbReference type="Gene3D" id="1.10.3680.10">
    <property type="entry name" value="TerB-like"/>
    <property type="match status" value="1"/>
</dbReference>
<name>A0A9X1RV87_9FLAO</name>
<evidence type="ECO:0000313" key="1">
    <source>
        <dbReference type="EMBL" id="MCB7479854.1"/>
    </source>
</evidence>
<accession>A0A9X1RV87</accession>